<organism evidence="1 2">
    <name type="scientific">Ottowia pentelensis</name>
    <dbReference type="NCBI Taxonomy" id="511108"/>
    <lineage>
        <taxon>Bacteria</taxon>
        <taxon>Pseudomonadati</taxon>
        <taxon>Pseudomonadota</taxon>
        <taxon>Betaproteobacteria</taxon>
        <taxon>Burkholderiales</taxon>
        <taxon>Comamonadaceae</taxon>
        <taxon>Ottowia</taxon>
    </lineage>
</organism>
<gene>
    <name evidence="1" type="ORF">ACFFGG_00590</name>
</gene>
<protein>
    <submittedName>
        <fullName evidence="1">Uncharacterized protein</fullName>
    </submittedName>
</protein>
<evidence type="ECO:0000313" key="1">
    <source>
        <dbReference type="EMBL" id="MFC0591042.1"/>
    </source>
</evidence>
<keyword evidence="2" id="KW-1185">Reference proteome</keyword>
<sequence>MILSPATKLTDPAAVQESAPAPIVQVIDVSVLLLRTVTVAEDVPPGRLLDVVAVKLLRTPATPIVFWLLVDVVVEAEVPCNL</sequence>
<reference evidence="1 2" key="1">
    <citation type="submission" date="2024-09" db="EMBL/GenBank/DDBJ databases">
        <authorList>
            <person name="Sun Q."/>
            <person name="Mori K."/>
        </authorList>
    </citation>
    <scope>NUCLEOTIDE SEQUENCE [LARGE SCALE GENOMIC DNA]</scope>
    <source>
        <strain evidence="1 2">NCAIM B.02336</strain>
    </source>
</reference>
<accession>A0ABV6PNS5</accession>
<dbReference type="Proteomes" id="UP001589834">
    <property type="component" value="Unassembled WGS sequence"/>
</dbReference>
<comment type="caution">
    <text evidence="1">The sequence shown here is derived from an EMBL/GenBank/DDBJ whole genome shotgun (WGS) entry which is preliminary data.</text>
</comment>
<dbReference type="RefSeq" id="WP_377542657.1">
    <property type="nucleotide sequence ID" value="NZ_JBHUHJ010000001.1"/>
</dbReference>
<dbReference type="EMBL" id="JBHLTN010000002">
    <property type="protein sequence ID" value="MFC0591042.1"/>
    <property type="molecule type" value="Genomic_DNA"/>
</dbReference>
<proteinExistence type="predicted"/>
<evidence type="ECO:0000313" key="2">
    <source>
        <dbReference type="Proteomes" id="UP001589834"/>
    </source>
</evidence>
<name>A0ABV6PNS5_9BURK</name>